<accession>A0A068Y1S5</accession>
<reference evidence="2" key="2">
    <citation type="submission" date="2015-11" db="EMBL/GenBank/DDBJ databases">
        <authorList>
            <person name="Zhang Y."/>
            <person name="Guo Z."/>
        </authorList>
    </citation>
    <scope>NUCLEOTIDE SEQUENCE</scope>
</reference>
<proteinExistence type="predicted"/>
<evidence type="ECO:0000256" key="1">
    <source>
        <dbReference type="SAM" id="MobiDB-lite"/>
    </source>
</evidence>
<feature type="compositionally biased region" description="Basic and acidic residues" evidence="1">
    <location>
        <begin position="16"/>
        <end position="26"/>
    </location>
</feature>
<name>A0A068Y1S5_ECHMU</name>
<protein>
    <submittedName>
        <fullName evidence="2">Uncharacterized protein</fullName>
    </submittedName>
</protein>
<sequence>MSLQVGSSSQDDDDDLNYHTPDKPVPWKDIPPNAPKAEAKELHIQLDAEAEELMLRKMHDIWKRLLKKPNTVCK</sequence>
<keyword evidence="3" id="KW-1185">Reference proteome</keyword>
<dbReference type="AlphaFoldDB" id="A0A068Y1S5"/>
<organism evidence="2 3">
    <name type="scientific">Echinococcus multilocularis</name>
    <name type="common">Fox tapeworm</name>
    <dbReference type="NCBI Taxonomy" id="6211"/>
    <lineage>
        <taxon>Eukaryota</taxon>
        <taxon>Metazoa</taxon>
        <taxon>Spiralia</taxon>
        <taxon>Lophotrochozoa</taxon>
        <taxon>Platyhelminthes</taxon>
        <taxon>Cestoda</taxon>
        <taxon>Eucestoda</taxon>
        <taxon>Cyclophyllidea</taxon>
        <taxon>Taeniidae</taxon>
        <taxon>Echinococcus</taxon>
    </lineage>
</organism>
<dbReference type="EMBL" id="LN902845">
    <property type="protein sequence ID" value="CUT98800.1"/>
    <property type="molecule type" value="Genomic_DNA"/>
</dbReference>
<reference evidence="2" key="1">
    <citation type="journal article" date="2013" name="Nature">
        <title>The genomes of four tapeworm species reveal adaptations to parasitism.</title>
        <authorList>
            <person name="Tsai I.J."/>
            <person name="Zarowiecki M."/>
            <person name="Holroyd N."/>
            <person name="Garciarrubio A."/>
            <person name="Sanchez-Flores A."/>
            <person name="Brooks K.L."/>
            <person name="Tracey A."/>
            <person name="Bobes R.J."/>
            <person name="Fragoso G."/>
            <person name="Sciutto E."/>
            <person name="Aslett M."/>
            <person name="Beasley H."/>
            <person name="Bennett H.M."/>
            <person name="Cai J."/>
            <person name="Camicia F."/>
            <person name="Clark R."/>
            <person name="Cucher M."/>
            <person name="De Silva N."/>
            <person name="Day T.A."/>
            <person name="Deplazes P."/>
            <person name="Estrada K."/>
            <person name="Fernandez C."/>
            <person name="Holland P.W."/>
            <person name="Hou J."/>
            <person name="Hu S."/>
            <person name="Huckvale T."/>
            <person name="Hung S.S."/>
            <person name="Kamenetzky L."/>
            <person name="Keane J.A."/>
            <person name="Kiss F."/>
            <person name="Koziol U."/>
            <person name="Lambert O."/>
            <person name="Liu K."/>
            <person name="Luo X."/>
            <person name="Luo Y."/>
            <person name="Macchiaroli N."/>
            <person name="Nichol S."/>
            <person name="Paps J."/>
            <person name="Parkinson J."/>
            <person name="Pouchkina-Stantcheva N."/>
            <person name="Riddiford N."/>
            <person name="Rosenzvit M."/>
            <person name="Salinas G."/>
            <person name="Wasmuth J.D."/>
            <person name="Zamanian M."/>
            <person name="Zheng Y."/>
            <person name="Cai X."/>
            <person name="Soberon X."/>
            <person name="Olson P.D."/>
            <person name="Laclette J.P."/>
            <person name="Brehm K."/>
            <person name="Berriman M."/>
            <person name="Garciarrubio A."/>
            <person name="Bobes R.J."/>
            <person name="Fragoso G."/>
            <person name="Sanchez-Flores A."/>
            <person name="Estrada K."/>
            <person name="Cevallos M.A."/>
            <person name="Morett E."/>
            <person name="Gonzalez V."/>
            <person name="Portillo T."/>
            <person name="Ochoa-Leyva A."/>
            <person name="Jose M.V."/>
            <person name="Sciutto E."/>
            <person name="Landa A."/>
            <person name="Jimenez L."/>
            <person name="Valdes V."/>
            <person name="Carrero J.C."/>
            <person name="Larralde C."/>
            <person name="Morales-Montor J."/>
            <person name="Limon-Lason J."/>
            <person name="Soberon X."/>
            <person name="Laclette J.P."/>
        </authorList>
    </citation>
    <scope>NUCLEOTIDE SEQUENCE [LARGE SCALE GENOMIC DNA]</scope>
</reference>
<evidence type="ECO:0000313" key="3">
    <source>
        <dbReference type="Proteomes" id="UP000017246"/>
    </source>
</evidence>
<evidence type="ECO:0000313" key="2">
    <source>
        <dbReference type="EMBL" id="CUT98800.1"/>
    </source>
</evidence>
<feature type="region of interest" description="Disordered" evidence="1">
    <location>
        <begin position="1"/>
        <end position="34"/>
    </location>
</feature>
<dbReference type="Proteomes" id="UP000017246">
    <property type="component" value="Unassembled WGS sequence"/>
</dbReference>